<evidence type="ECO:0000313" key="3">
    <source>
        <dbReference type="Proteomes" id="UP000613740"/>
    </source>
</evidence>
<keyword evidence="3" id="KW-1185">Reference proteome</keyword>
<evidence type="ECO:0000259" key="1">
    <source>
        <dbReference type="Pfam" id="PF01814"/>
    </source>
</evidence>
<sequence length="322" mass="35281">MSSSSASSSAAPAALTTVAAGHTVTAPTPLGGKPVLIAGSNTLLEYTSLDSVLAGTKMSSVAELEAVLAVNDKWPFPAHMDGWKQAHDAIRFEMDTLMTAIEKTRSLVEAGQGLQQWQVSALQLVTANFYHGVHKHHDHEEEIFFPFMTSRVVVPHKMSADHKTLMALLDKALALANALRPSHNGAIAKPVLADLQNTFAVLRLCMRQHLEEEEAVGLPLLRKHFSAKETQVPEKKILKGLKPADMAWFVRRLAMDQKVEMMKQHHIPYLVQRLVLLPAIRKDSHLYVHAYKQLVAGEALPLDNGAAKQRKGGRVGFGCFAA</sequence>
<dbReference type="InterPro" id="IPR012312">
    <property type="entry name" value="Hemerythrin-like"/>
</dbReference>
<gene>
    <name evidence="2" type="ORF">HYH02_007844</name>
</gene>
<dbReference type="OrthoDB" id="527695at2759"/>
<dbReference type="Proteomes" id="UP000613740">
    <property type="component" value="Unassembled WGS sequence"/>
</dbReference>
<name>A0A836B438_9CHLO</name>
<organism evidence="2 3">
    <name type="scientific">Chlamydomonas schloesseri</name>
    <dbReference type="NCBI Taxonomy" id="2026947"/>
    <lineage>
        <taxon>Eukaryota</taxon>
        <taxon>Viridiplantae</taxon>
        <taxon>Chlorophyta</taxon>
        <taxon>core chlorophytes</taxon>
        <taxon>Chlorophyceae</taxon>
        <taxon>CS clade</taxon>
        <taxon>Chlamydomonadales</taxon>
        <taxon>Chlamydomonadaceae</taxon>
        <taxon>Chlamydomonas</taxon>
    </lineage>
</organism>
<evidence type="ECO:0000313" key="2">
    <source>
        <dbReference type="EMBL" id="KAG2447095.1"/>
    </source>
</evidence>
<dbReference type="AlphaFoldDB" id="A0A836B438"/>
<protein>
    <recommendedName>
        <fullName evidence="1">Hemerythrin-like domain-containing protein</fullName>
    </recommendedName>
</protein>
<dbReference type="CDD" id="cd12108">
    <property type="entry name" value="Hr-like"/>
    <property type="match status" value="1"/>
</dbReference>
<dbReference type="EMBL" id="JAEHOD010000023">
    <property type="protein sequence ID" value="KAG2447095.1"/>
    <property type="molecule type" value="Genomic_DNA"/>
</dbReference>
<dbReference type="Gene3D" id="1.20.120.520">
    <property type="entry name" value="nmb1532 protein domain like"/>
    <property type="match status" value="1"/>
</dbReference>
<dbReference type="Pfam" id="PF01814">
    <property type="entry name" value="Hemerythrin"/>
    <property type="match status" value="1"/>
</dbReference>
<accession>A0A836B438</accession>
<comment type="caution">
    <text evidence="2">The sequence shown here is derived from an EMBL/GenBank/DDBJ whole genome shotgun (WGS) entry which is preliminary data.</text>
</comment>
<proteinExistence type="predicted"/>
<reference evidence="2" key="1">
    <citation type="journal article" date="2020" name="bioRxiv">
        <title>Comparative genomics of Chlamydomonas.</title>
        <authorList>
            <person name="Craig R.J."/>
            <person name="Hasan A.R."/>
            <person name="Ness R.W."/>
            <person name="Keightley P.D."/>
        </authorList>
    </citation>
    <scope>NUCLEOTIDE SEQUENCE</scope>
    <source>
        <strain evidence="2">CCAP 11/173</strain>
    </source>
</reference>
<feature type="domain" description="Hemerythrin-like" evidence="1">
    <location>
        <begin position="82"/>
        <end position="221"/>
    </location>
</feature>